<dbReference type="GO" id="GO:0090555">
    <property type="term" value="F:phosphatidylethanolamine flippase activity"/>
    <property type="evidence" value="ECO:0007669"/>
    <property type="project" value="EnsemblFungi"/>
</dbReference>
<dbReference type="SUPFAM" id="SSF56784">
    <property type="entry name" value="HAD-like"/>
    <property type="match status" value="1"/>
</dbReference>
<dbReference type="GO" id="GO:0032456">
    <property type="term" value="P:endocytic recycling"/>
    <property type="evidence" value="ECO:0007669"/>
    <property type="project" value="TreeGrafter"/>
</dbReference>
<dbReference type="SUPFAM" id="SSF81660">
    <property type="entry name" value="Metal cation-transporting ATPase, ATP-binding domain N"/>
    <property type="match status" value="1"/>
</dbReference>
<dbReference type="Gene3D" id="3.40.50.1000">
    <property type="entry name" value="HAD superfamily/HAD-like"/>
    <property type="match status" value="1"/>
</dbReference>
<evidence type="ECO:0000256" key="4">
    <source>
        <dbReference type="ARBA" id="ARBA00022723"/>
    </source>
</evidence>
<evidence type="ECO:0000259" key="19">
    <source>
        <dbReference type="Pfam" id="PF16212"/>
    </source>
</evidence>
<evidence type="ECO:0000256" key="2">
    <source>
        <dbReference type="ARBA" id="ARBA00008109"/>
    </source>
</evidence>
<evidence type="ECO:0000256" key="8">
    <source>
        <dbReference type="ARBA" id="ARBA00022967"/>
    </source>
</evidence>
<dbReference type="PROSITE" id="PS00154">
    <property type="entry name" value="ATPASE_E1_E2"/>
    <property type="match status" value="1"/>
</dbReference>
<dbReference type="InterPro" id="IPR036412">
    <property type="entry name" value="HAD-like_sf"/>
</dbReference>
<dbReference type="GO" id="GO:0030140">
    <property type="term" value="C:trans-Golgi network transport vesicle"/>
    <property type="evidence" value="ECO:0007669"/>
    <property type="project" value="EnsemblFungi"/>
</dbReference>
<feature type="binding site" evidence="14">
    <location>
        <position position="1078"/>
    </location>
    <ligand>
        <name>ATP</name>
        <dbReference type="ChEBI" id="CHEBI:30616"/>
    </ligand>
</feature>
<feature type="binding site" evidence="14">
    <location>
        <position position="649"/>
    </location>
    <ligand>
        <name>ATP</name>
        <dbReference type="ChEBI" id="CHEBI:30616"/>
    </ligand>
</feature>
<sequence length="1541" mass="174754">MVTKTHHKLLGIKEIKPSENGRRVPLSLFEDYHEPYVVDKFSNKLLTDERTNKAYCDNVVTSSRYNVYTFFPKQLYFQFSKIANCYFMVVSILQMIPGLSTTGSYTTIIPLLIFMAISMAREGYDDYRRHLQDKEENNKLTTLMTPSTCVNQNHLYGNDKIRRSYNSASELQSNADDIDSVLGSNSSDGLSDSDSSENIFLDLDKLNKAGIVEKTTEWKNIRVGQIVKLKEDDWVPADMVLLASNSDSGDVYVETMALDGETNLKCKSPATELSKICSSSEGLKNIDATIITEDPNIDLYNFEGFAEIRTSEGKNSYALDNNNVIYRGSIIRNTECIIGLVVFTGEETKIRMNAVKNPRAKAPKLQKVINHIVIFMVCVVILLAAFCTMGEKLYYKKLKYTAWYIREQDAGLAATLMGFIIIFNTLIPLALYVTMEIIKVMQVLLLQWDIDMYHKPSNTPAEARTATILEELGQVSYVFSDKTGTLTDNLMLFRKFSVAGVSWLHDVDILMNQSNEIISTGNGKAKYTGRPSMASLSLEDKSRENNISELLDKPSISISNSGKSDSERVSDSSPIKPQEIKSSRELIGYIQRNPQTIFSKKVKFFLLSLALCHSCLPKKAKKNVEEDNRDSEEGSADDEIDYQSASQDELALVVAARDMGYVVYDLNKDMLTIKTYPNGFDASPVKEVYQILDIIEFSSSRKRMSIVLKFPDNRICLFCKGADNVILERLKNADMAKEKIRELSKQTNERKNAEADAILQRKSMEQQAMRASISSIGSIQLRNRPSLQLKRPSLQINGRPSLQINGKTSFHSNNNKTSLQLGSRPNSFDNYLRNGEEQADEVENIAENSKRSLHLQQAKKYGIMTANNNGSLNSIESYIPPDRLVLNEEYVMERTLEHIEDFSTEGLRTLAYSFKWLDKDEYEDWTRKYKEAKMALVDRNKKIEETGELIETNFELLGATAIEDKLQVGVAETVEKLRRAGIKMWMLTGDKRETAINIGYSCSLIKDYSTVVVLSNDDGVDSLSEKMTAVSLEIDAGSVAHSVVVIDGATLTDIESDMTLMTLFVELGIKADSVVCCRASPSQKANMVLSVRKKNKEKVTLAIGDGANDIAMIQSADIGIGITGKEGLQAARSSDYSIAQFRYLLKLLLVHGRYNYIRTSKFVMCTFYKELLFYLTQVLYQRQDAFTGSSLYESWSLSMFNTLFTSLPVICIGMFEKDLRASTLLAFPELYIIGRKSECLNLGVFIYWMSIAASQSVIVSFLCWYLYGFTALDDNTTYALCVLSFTSLVTIINTKCQVLEMKNRTKLNFAGWFTSVAGWMVWCLFLPALYGDKNSKIYYVRSGFYHHFGRDYTWWAALLIIMVVGILYDLVIQSIRKEIFPTMTDDFQILENDYEFRKNCEIEAFEQMKQGWTWPHESELLDADLENMSVKKRRFYKVKSFIKKGTTHQRKRTTTLPSSTELPAGTPSVVKKASANESNYKTEILPSGKMIRKRIKQNENDIITKKLRIKTKHEMITEDDDEDIEKIIRERVKGLEDVNGR</sequence>
<evidence type="ECO:0000256" key="5">
    <source>
        <dbReference type="ARBA" id="ARBA00022741"/>
    </source>
</evidence>
<dbReference type="InterPro" id="IPR023298">
    <property type="entry name" value="ATPase_P-typ_TM_dom_sf"/>
</dbReference>
<feature type="transmembrane region" description="Helical" evidence="16">
    <location>
        <begin position="1276"/>
        <end position="1295"/>
    </location>
</feature>
<dbReference type="GO" id="GO:0140345">
    <property type="term" value="F:phosphatidylcholine flippase activity"/>
    <property type="evidence" value="ECO:0007669"/>
    <property type="project" value="EnsemblFungi"/>
</dbReference>
<dbReference type="GO" id="GO:0070867">
    <property type="term" value="C:mating projection tip membrane"/>
    <property type="evidence" value="ECO:0007669"/>
    <property type="project" value="EnsemblFungi"/>
</dbReference>
<feature type="binding site" evidence="14">
    <location>
        <position position="482"/>
    </location>
    <ligand>
        <name>ATP</name>
        <dbReference type="ChEBI" id="CHEBI:30616"/>
    </ligand>
</feature>
<dbReference type="InterPro" id="IPR023299">
    <property type="entry name" value="ATPase_P-typ_cyto_dom_N"/>
</dbReference>
<dbReference type="InterPro" id="IPR032630">
    <property type="entry name" value="P_typ_ATPase_c"/>
</dbReference>
<keyword evidence="10 16" id="KW-0472">Membrane</keyword>
<evidence type="ECO:0000256" key="10">
    <source>
        <dbReference type="ARBA" id="ARBA00023136"/>
    </source>
</evidence>
<dbReference type="InterPro" id="IPR018303">
    <property type="entry name" value="ATPase_P-typ_P_site"/>
</dbReference>
<dbReference type="Pfam" id="PF00702">
    <property type="entry name" value="Hydrolase"/>
    <property type="match status" value="1"/>
</dbReference>
<gene>
    <name evidence="20" type="ORF">PACTADRAFT_76664</name>
</gene>
<evidence type="ECO:0000256" key="7">
    <source>
        <dbReference type="ARBA" id="ARBA00022842"/>
    </source>
</evidence>
<reference evidence="21" key="1">
    <citation type="submission" date="2016-05" db="EMBL/GenBank/DDBJ databases">
        <title>Comparative genomics of biotechnologically important yeasts.</title>
        <authorList>
            <consortium name="DOE Joint Genome Institute"/>
            <person name="Riley R."/>
            <person name="Haridas S."/>
            <person name="Wolfe K.H."/>
            <person name="Lopes M.R."/>
            <person name="Hittinger C.T."/>
            <person name="Goker M."/>
            <person name="Salamov A."/>
            <person name="Wisecaver J."/>
            <person name="Long T.M."/>
            <person name="Aerts A.L."/>
            <person name="Barry K."/>
            <person name="Choi C."/>
            <person name="Clum A."/>
            <person name="Coughlan A.Y."/>
            <person name="Deshpande S."/>
            <person name="Douglass A.P."/>
            <person name="Hanson S.J."/>
            <person name="Klenk H.-P."/>
            <person name="Labutti K."/>
            <person name="Lapidus A."/>
            <person name="Lindquist E."/>
            <person name="Lipzen A."/>
            <person name="Meier-Kolthoff J.P."/>
            <person name="Ohm R.A."/>
            <person name="Otillar R.P."/>
            <person name="Pangilinan J."/>
            <person name="Peng Y."/>
            <person name="Rokas A."/>
            <person name="Rosa C.A."/>
            <person name="Scheuner C."/>
            <person name="Sibirny A.A."/>
            <person name="Slot J.C."/>
            <person name="Stielow J.B."/>
            <person name="Sun H."/>
            <person name="Kurtzman C.P."/>
            <person name="Blackwell M."/>
            <person name="Grigoriev I.V."/>
            <person name="Jeffries T.W."/>
        </authorList>
    </citation>
    <scope>NUCLEOTIDE SEQUENCE [LARGE SCALE GENOMIC DNA]</scope>
    <source>
        <strain evidence="21">NRRL Y-2460</strain>
    </source>
</reference>
<accession>A0A1E4TTK7</accession>
<dbReference type="InterPro" id="IPR008250">
    <property type="entry name" value="ATPase_P-typ_transduc_dom_A_sf"/>
</dbReference>
<dbReference type="InterPro" id="IPR023214">
    <property type="entry name" value="HAD_sf"/>
</dbReference>
<keyword evidence="21" id="KW-1185">Reference proteome</keyword>
<feature type="binding site" evidence="15">
    <location>
        <position position="481"/>
    </location>
    <ligand>
        <name>Mg(2+)</name>
        <dbReference type="ChEBI" id="CHEBI:18420"/>
    </ligand>
</feature>
<dbReference type="STRING" id="669874.A0A1E4TTK7"/>
<feature type="binding site" evidence="14">
    <location>
        <position position="697"/>
    </location>
    <ligand>
        <name>ATP</name>
        <dbReference type="ChEBI" id="CHEBI:30616"/>
    </ligand>
</feature>
<evidence type="ECO:0000313" key="21">
    <source>
        <dbReference type="Proteomes" id="UP000094236"/>
    </source>
</evidence>
<feature type="transmembrane region" description="Helical" evidence="16">
    <location>
        <begin position="1245"/>
        <end position="1270"/>
    </location>
</feature>
<dbReference type="PRINTS" id="PR00119">
    <property type="entry name" value="CATATPASE"/>
</dbReference>
<dbReference type="Gene3D" id="3.40.1110.10">
    <property type="entry name" value="Calcium-transporting ATPase, cytoplasmic domain N"/>
    <property type="match status" value="1"/>
</dbReference>
<feature type="transmembrane region" description="Helical" evidence="16">
    <location>
        <begin position="410"/>
        <end position="433"/>
    </location>
</feature>
<evidence type="ECO:0000256" key="16">
    <source>
        <dbReference type="RuleBase" id="RU362033"/>
    </source>
</evidence>
<evidence type="ECO:0000256" key="12">
    <source>
        <dbReference type="ARBA" id="ARBA00049128"/>
    </source>
</evidence>
<evidence type="ECO:0000259" key="18">
    <source>
        <dbReference type="Pfam" id="PF16209"/>
    </source>
</evidence>
<evidence type="ECO:0000256" key="3">
    <source>
        <dbReference type="ARBA" id="ARBA00022692"/>
    </source>
</evidence>
<dbReference type="GO" id="GO:0140346">
    <property type="term" value="F:phosphatidylserine flippase activity"/>
    <property type="evidence" value="ECO:0007669"/>
    <property type="project" value="EnsemblFungi"/>
</dbReference>
<proteinExistence type="inferred from homology"/>
<feature type="binding site" evidence="14">
    <location>
        <position position="990"/>
    </location>
    <ligand>
        <name>ATP</name>
        <dbReference type="ChEBI" id="CHEBI:30616"/>
    </ligand>
</feature>
<dbReference type="NCBIfam" id="TIGR01652">
    <property type="entry name" value="ATPase-Plipid"/>
    <property type="match status" value="2"/>
</dbReference>
<dbReference type="GO" id="GO:0005802">
    <property type="term" value="C:trans-Golgi network"/>
    <property type="evidence" value="ECO:0007669"/>
    <property type="project" value="EnsemblFungi"/>
</dbReference>
<dbReference type="FunFam" id="3.40.50.1000:FF:000172">
    <property type="entry name" value="Phospholipid-transporting ATPase"/>
    <property type="match status" value="1"/>
</dbReference>
<dbReference type="Proteomes" id="UP000094236">
    <property type="component" value="Unassembled WGS sequence"/>
</dbReference>
<dbReference type="GO" id="GO:0000287">
    <property type="term" value="F:magnesium ion binding"/>
    <property type="evidence" value="ECO:0007669"/>
    <property type="project" value="UniProtKB-UniRule"/>
</dbReference>
<feature type="binding site" evidence="14">
    <location>
        <position position="720"/>
    </location>
    <ligand>
        <name>ATP</name>
        <dbReference type="ChEBI" id="CHEBI:30616"/>
    </ligand>
</feature>
<comment type="subcellular location">
    <subcellularLocation>
        <location evidence="1 16">Membrane</location>
        <topology evidence="1 16">Multi-pass membrane protein</topology>
    </subcellularLocation>
</comment>
<dbReference type="Pfam" id="PF16209">
    <property type="entry name" value="PhoLip_ATPase_N"/>
    <property type="match status" value="1"/>
</dbReference>
<feature type="active site" description="4-aspartylphosphate intermediate" evidence="13">
    <location>
        <position position="481"/>
    </location>
</feature>
<evidence type="ECO:0000256" key="6">
    <source>
        <dbReference type="ARBA" id="ARBA00022840"/>
    </source>
</evidence>
<dbReference type="GO" id="GO:1990531">
    <property type="term" value="C:phospholipid-translocating ATPase complex"/>
    <property type="evidence" value="ECO:0007669"/>
    <property type="project" value="EnsemblFungi"/>
</dbReference>
<dbReference type="Pfam" id="PF16212">
    <property type="entry name" value="PhoLip_ATPase_C"/>
    <property type="match status" value="1"/>
</dbReference>
<dbReference type="EC" id="7.6.2.1" evidence="16"/>
<evidence type="ECO:0000256" key="17">
    <source>
        <dbReference type="SAM" id="MobiDB-lite"/>
    </source>
</evidence>
<keyword evidence="8 16" id="KW-1278">Translocase</keyword>
<dbReference type="FunFam" id="3.40.1110.10:FF:000090">
    <property type="entry name" value="Phospholipid-transporting ATPase"/>
    <property type="match status" value="1"/>
</dbReference>
<dbReference type="PANTHER" id="PTHR24092">
    <property type="entry name" value="PROBABLE PHOSPHOLIPID-TRANSPORTING ATPASE"/>
    <property type="match status" value="1"/>
</dbReference>
<dbReference type="SUPFAM" id="SSF81653">
    <property type="entry name" value="Calcium ATPase, transduction domain A"/>
    <property type="match status" value="1"/>
</dbReference>
<feature type="region of interest" description="Disordered" evidence="17">
    <location>
        <begin position="1446"/>
        <end position="1474"/>
    </location>
</feature>
<feature type="binding site" evidence="14">
    <location>
        <position position="1084"/>
    </location>
    <ligand>
        <name>ATP</name>
        <dbReference type="ChEBI" id="CHEBI:30616"/>
    </ligand>
</feature>
<keyword evidence="7 15" id="KW-0460">Magnesium</keyword>
<keyword evidence="4 15" id="KW-0479">Metal-binding</keyword>
<evidence type="ECO:0000256" key="13">
    <source>
        <dbReference type="PIRSR" id="PIRSR606539-1"/>
    </source>
</evidence>
<feature type="transmembrane region" description="Helical" evidence="16">
    <location>
        <begin position="1307"/>
        <end position="1330"/>
    </location>
</feature>
<feature type="binding site" evidence="14">
    <location>
        <position position="483"/>
    </location>
    <ligand>
        <name>ATP</name>
        <dbReference type="ChEBI" id="CHEBI:30616"/>
    </ligand>
</feature>
<keyword evidence="9 16" id="KW-1133">Transmembrane helix</keyword>
<name>A0A1E4TTK7_PACTA</name>
<feature type="transmembrane region" description="Helical" evidence="16">
    <location>
        <begin position="368"/>
        <end position="390"/>
    </location>
</feature>
<feature type="domain" description="P-type ATPase C-terminal" evidence="19">
    <location>
        <begin position="1131"/>
        <end position="1382"/>
    </location>
</feature>
<comment type="catalytic activity">
    <reaction evidence="11 16">
        <text>ATP + H2O + phospholipidSide 1 = ADP + phosphate + phospholipidSide 2.</text>
        <dbReference type="EC" id="7.6.2.1"/>
    </reaction>
</comment>
<dbReference type="GO" id="GO:0007124">
    <property type="term" value="P:pseudohyphal growth"/>
    <property type="evidence" value="ECO:0007669"/>
    <property type="project" value="EnsemblFungi"/>
</dbReference>
<comment type="similarity">
    <text evidence="2 16">Belongs to the cation transport ATPase (P-type) (TC 3.A.3) family. Type IV subfamily.</text>
</comment>
<dbReference type="InterPro" id="IPR001757">
    <property type="entry name" value="P_typ_ATPase"/>
</dbReference>
<evidence type="ECO:0000256" key="15">
    <source>
        <dbReference type="PIRSR" id="PIRSR606539-3"/>
    </source>
</evidence>
<dbReference type="GO" id="GO:0016887">
    <property type="term" value="F:ATP hydrolysis activity"/>
    <property type="evidence" value="ECO:0007669"/>
    <property type="project" value="InterPro"/>
</dbReference>
<feature type="transmembrane region" description="Helical" evidence="16">
    <location>
        <begin position="1352"/>
        <end position="1371"/>
    </location>
</feature>
<feature type="compositionally biased region" description="Acidic residues" evidence="17">
    <location>
        <begin position="627"/>
        <end position="641"/>
    </location>
</feature>
<feature type="binding site" evidence="14">
    <location>
        <position position="908"/>
    </location>
    <ligand>
        <name>ATP</name>
        <dbReference type="ChEBI" id="CHEBI:30616"/>
    </ligand>
</feature>
<feature type="binding site" evidence="14">
    <location>
        <position position="481"/>
    </location>
    <ligand>
        <name>ATP</name>
        <dbReference type="ChEBI" id="CHEBI:30616"/>
    </ligand>
</feature>
<evidence type="ECO:0000256" key="14">
    <source>
        <dbReference type="PIRSR" id="PIRSR606539-2"/>
    </source>
</evidence>
<evidence type="ECO:0000256" key="11">
    <source>
        <dbReference type="ARBA" id="ARBA00034036"/>
    </source>
</evidence>
<feature type="region of interest" description="Disordered" evidence="17">
    <location>
        <begin position="622"/>
        <end position="643"/>
    </location>
</feature>
<dbReference type="EMBL" id="KV454015">
    <property type="protein sequence ID" value="ODV95092.1"/>
    <property type="molecule type" value="Genomic_DNA"/>
</dbReference>
<dbReference type="InterPro" id="IPR006539">
    <property type="entry name" value="P-type_ATPase_IV"/>
</dbReference>
<evidence type="ECO:0000256" key="9">
    <source>
        <dbReference type="ARBA" id="ARBA00022989"/>
    </source>
</evidence>
<feature type="region of interest" description="Disordered" evidence="17">
    <location>
        <begin position="551"/>
        <end position="577"/>
    </location>
</feature>
<feature type="region of interest" description="Disordered" evidence="17">
    <location>
        <begin position="803"/>
        <end position="826"/>
    </location>
</feature>
<comment type="cofactor">
    <cofactor evidence="15">
        <name>Mg(2+)</name>
        <dbReference type="ChEBI" id="CHEBI:18420"/>
    </cofactor>
</comment>
<dbReference type="InterPro" id="IPR032631">
    <property type="entry name" value="P-type_ATPase_N"/>
</dbReference>
<dbReference type="Gene3D" id="2.70.150.10">
    <property type="entry name" value="Calcium-transporting ATPase, cytoplasmic transduction domain A"/>
    <property type="match status" value="1"/>
</dbReference>
<keyword evidence="3 16" id="KW-0812">Transmembrane</keyword>
<dbReference type="NCBIfam" id="TIGR01494">
    <property type="entry name" value="ATPase_P-type"/>
    <property type="match status" value="1"/>
</dbReference>
<dbReference type="PANTHER" id="PTHR24092:SF174">
    <property type="entry name" value="PHOSPHOLIPID-TRANSPORTING ATPASE DNF3-RELATED"/>
    <property type="match status" value="1"/>
</dbReference>
<dbReference type="Pfam" id="PF13246">
    <property type="entry name" value="Cation_ATPase"/>
    <property type="match status" value="1"/>
</dbReference>
<keyword evidence="6 14" id="KW-0067">ATP-binding</keyword>
<evidence type="ECO:0000313" key="20">
    <source>
        <dbReference type="EMBL" id="ODV95092.1"/>
    </source>
</evidence>
<comment type="catalytic activity">
    <reaction evidence="12">
        <text>a 1,2-diacyl-sn-glycero-3-phosphoethanolamine(out) + ATP + H2O = a 1,2-diacyl-sn-glycero-3-phosphoethanolamine(in) + ADP + phosphate + H(+)</text>
        <dbReference type="Rhea" id="RHEA:66132"/>
        <dbReference type="ChEBI" id="CHEBI:15377"/>
        <dbReference type="ChEBI" id="CHEBI:15378"/>
        <dbReference type="ChEBI" id="CHEBI:30616"/>
        <dbReference type="ChEBI" id="CHEBI:43474"/>
        <dbReference type="ChEBI" id="CHEBI:64612"/>
        <dbReference type="ChEBI" id="CHEBI:456216"/>
    </reaction>
    <physiologicalReaction direction="left-to-right" evidence="12">
        <dbReference type="Rhea" id="RHEA:66133"/>
    </physiologicalReaction>
</comment>
<feature type="binding site" evidence="15">
    <location>
        <position position="1105"/>
    </location>
    <ligand>
        <name>Mg(2+)</name>
        <dbReference type="ChEBI" id="CHEBI:18420"/>
    </ligand>
</feature>
<feature type="binding site" evidence="14">
    <location>
        <position position="1108"/>
    </location>
    <ligand>
        <name>ATP</name>
        <dbReference type="ChEBI" id="CHEBI:30616"/>
    </ligand>
</feature>
<feature type="binding site" evidence="15">
    <location>
        <position position="483"/>
    </location>
    <ligand>
        <name>Mg(2+)</name>
        <dbReference type="ChEBI" id="CHEBI:18420"/>
    </ligand>
</feature>
<dbReference type="OrthoDB" id="377733at2759"/>
<dbReference type="GO" id="GO:0006892">
    <property type="term" value="P:post-Golgi vesicle-mediated transport"/>
    <property type="evidence" value="ECO:0007669"/>
    <property type="project" value="TreeGrafter"/>
</dbReference>
<feature type="binding site" evidence="14">
    <location>
        <position position="989"/>
    </location>
    <ligand>
        <name>ATP</name>
        <dbReference type="ChEBI" id="CHEBI:30616"/>
    </ligand>
</feature>
<keyword evidence="5 14" id="KW-0547">Nucleotide-binding</keyword>
<evidence type="ECO:0000256" key="1">
    <source>
        <dbReference type="ARBA" id="ARBA00004141"/>
    </source>
</evidence>
<feature type="binding site" evidence="14">
    <location>
        <position position="988"/>
    </location>
    <ligand>
        <name>ATP</name>
        <dbReference type="ChEBI" id="CHEBI:30616"/>
    </ligand>
</feature>
<dbReference type="GO" id="GO:0005524">
    <property type="term" value="F:ATP binding"/>
    <property type="evidence" value="ECO:0007669"/>
    <property type="project" value="UniProtKB-UniRule"/>
</dbReference>
<dbReference type="SUPFAM" id="SSF81665">
    <property type="entry name" value="Calcium ATPase, transmembrane domain M"/>
    <property type="match status" value="1"/>
</dbReference>
<feature type="binding site" evidence="15">
    <location>
        <position position="1109"/>
    </location>
    <ligand>
        <name>Mg(2+)</name>
        <dbReference type="ChEBI" id="CHEBI:18420"/>
    </ligand>
</feature>
<protein>
    <recommendedName>
        <fullName evidence="16">Phospholipid-transporting ATPase</fullName>
        <ecNumber evidence="16">7.6.2.1</ecNumber>
    </recommendedName>
</protein>
<organism evidence="20 21">
    <name type="scientific">Pachysolen tannophilus NRRL Y-2460</name>
    <dbReference type="NCBI Taxonomy" id="669874"/>
    <lineage>
        <taxon>Eukaryota</taxon>
        <taxon>Fungi</taxon>
        <taxon>Dikarya</taxon>
        <taxon>Ascomycota</taxon>
        <taxon>Saccharomycotina</taxon>
        <taxon>Pichiomycetes</taxon>
        <taxon>Pachysolenaceae</taxon>
        <taxon>Pachysolen</taxon>
    </lineage>
</organism>
<feature type="binding site" evidence="14">
    <location>
        <position position="1109"/>
    </location>
    <ligand>
        <name>ATP</name>
        <dbReference type="ChEBI" id="CHEBI:30616"/>
    </ligand>
</feature>
<feature type="domain" description="P-type ATPase N-terminal" evidence="18">
    <location>
        <begin position="50"/>
        <end position="108"/>
    </location>
</feature>